<dbReference type="OrthoDB" id="1492777at2"/>
<feature type="transmembrane region" description="Helical" evidence="1">
    <location>
        <begin position="153"/>
        <end position="174"/>
    </location>
</feature>
<gene>
    <name evidence="2" type="ORF">SAMN04487908_1086</name>
</gene>
<dbReference type="Proteomes" id="UP000184172">
    <property type="component" value="Unassembled WGS sequence"/>
</dbReference>
<name>A0A1M6FN13_9FLAO</name>
<evidence type="ECO:0000256" key="1">
    <source>
        <dbReference type="SAM" id="Phobius"/>
    </source>
</evidence>
<dbReference type="AlphaFoldDB" id="A0A1M6FN13"/>
<evidence type="ECO:0000313" key="2">
    <source>
        <dbReference type="EMBL" id="SHI99072.1"/>
    </source>
</evidence>
<evidence type="ECO:0008006" key="4">
    <source>
        <dbReference type="Google" id="ProtNLM"/>
    </source>
</evidence>
<evidence type="ECO:0000313" key="3">
    <source>
        <dbReference type="Proteomes" id="UP000184172"/>
    </source>
</evidence>
<reference evidence="3" key="1">
    <citation type="submission" date="2016-11" db="EMBL/GenBank/DDBJ databases">
        <authorList>
            <person name="Varghese N."/>
            <person name="Submissions S."/>
        </authorList>
    </citation>
    <scope>NUCLEOTIDE SEQUENCE [LARGE SCALE GENOMIC DNA]</scope>
    <source>
        <strain evidence="3">DSM 26349</strain>
    </source>
</reference>
<dbReference type="InterPro" id="IPR043148">
    <property type="entry name" value="TagF_C"/>
</dbReference>
<keyword evidence="1" id="KW-1133">Transmembrane helix</keyword>
<proteinExistence type="predicted"/>
<protein>
    <recommendedName>
        <fullName evidence="4">CDP-Glycerol:Poly(Glycerophosphate) glycerophosphotransferase</fullName>
    </recommendedName>
</protein>
<accession>A0A1M6FN13</accession>
<organism evidence="2 3">
    <name type="scientific">Aequorivita viscosa</name>
    <dbReference type="NCBI Taxonomy" id="797419"/>
    <lineage>
        <taxon>Bacteria</taxon>
        <taxon>Pseudomonadati</taxon>
        <taxon>Bacteroidota</taxon>
        <taxon>Flavobacteriia</taxon>
        <taxon>Flavobacteriales</taxon>
        <taxon>Flavobacteriaceae</taxon>
        <taxon>Aequorivita</taxon>
    </lineage>
</organism>
<dbReference type="RefSeq" id="WP_073216884.1">
    <property type="nucleotide sequence ID" value="NZ_FNNS01000009.1"/>
</dbReference>
<keyword evidence="1" id="KW-0472">Membrane</keyword>
<dbReference type="Gene3D" id="3.40.50.12580">
    <property type="match status" value="1"/>
</dbReference>
<sequence length="466" mass="53866">MKKAVYRVKELANKECKLGFYEGKILGIPAWRVLRFKTRTNYFKKNTEFNNKSNKKEDVSIAILVKSYFNSFLALIKLLLSSKRCSNVIYAFPRLARLDDTYLDKFTDPMIEYTDVKNDFLIFQRSLGGSHSKPRKHDNNTIETDFIDITVKILGVVFFPIFLLCYVKTILGIYKKAKELFGVGFLFVIKSSIDLGEFYTKHFFVKILLRKLQAKNVFVVNRGAFIPVIVSARKVNARVYEMQHGVTLSDTILYAGEYHPLADPDYFLAFGKKWIASQFYIPLEKIVNVGWGYKRMVNNSLQKPVFSDKCILVISSPNCTFKLFDVVLKLAEVFSEYEFHLRLHPQEGYKEAQYKAIAEIDNIKMDDRSVDSAVVVNRYKYLIGENSSVLYEALCLNKRVARIEMGGLEIKDQNNRATTGFFYVKSIEDFKEFLNLEGELNSLPEQGVYDDFDETVVNKLIKNCKL</sequence>
<dbReference type="EMBL" id="FQYV01000008">
    <property type="protein sequence ID" value="SHI99072.1"/>
    <property type="molecule type" value="Genomic_DNA"/>
</dbReference>
<dbReference type="SUPFAM" id="SSF53756">
    <property type="entry name" value="UDP-Glycosyltransferase/glycogen phosphorylase"/>
    <property type="match status" value="1"/>
</dbReference>
<keyword evidence="1" id="KW-0812">Transmembrane</keyword>
<keyword evidence="3" id="KW-1185">Reference proteome</keyword>
<dbReference type="STRING" id="797419.SAMN05216556_109110"/>